<dbReference type="EMBL" id="UINC01015845">
    <property type="protein sequence ID" value="SVA66420.1"/>
    <property type="molecule type" value="Genomic_DNA"/>
</dbReference>
<evidence type="ECO:0000256" key="8">
    <source>
        <dbReference type="ARBA" id="ARBA00022989"/>
    </source>
</evidence>
<gene>
    <name evidence="13" type="ORF">METZ01_LOCUS119274</name>
</gene>
<comment type="subcellular location">
    <subcellularLocation>
        <location evidence="1">Cell membrane</location>
        <topology evidence="1">Multi-pass membrane protein</topology>
    </subcellularLocation>
</comment>
<accession>A0A381XP42</accession>
<evidence type="ECO:0000313" key="13">
    <source>
        <dbReference type="EMBL" id="SVA66420.1"/>
    </source>
</evidence>
<name>A0A381XP42_9ZZZZ</name>
<feature type="transmembrane region" description="Helical" evidence="12">
    <location>
        <begin position="240"/>
        <end position="259"/>
    </location>
</feature>
<comment type="similarity">
    <text evidence="2">Belongs to the UppP family.</text>
</comment>
<dbReference type="HAMAP" id="MF_01006">
    <property type="entry name" value="Undec_diphosphatase"/>
    <property type="match status" value="1"/>
</dbReference>
<dbReference type="AlphaFoldDB" id="A0A381XP42"/>
<evidence type="ECO:0000256" key="4">
    <source>
        <dbReference type="ARBA" id="ARBA00021581"/>
    </source>
</evidence>
<dbReference type="PANTHER" id="PTHR30622">
    <property type="entry name" value="UNDECAPRENYL-DIPHOSPHATASE"/>
    <property type="match status" value="1"/>
</dbReference>
<keyword evidence="9 12" id="KW-0472">Membrane</keyword>
<evidence type="ECO:0000256" key="2">
    <source>
        <dbReference type="ARBA" id="ARBA00010621"/>
    </source>
</evidence>
<evidence type="ECO:0000256" key="9">
    <source>
        <dbReference type="ARBA" id="ARBA00023136"/>
    </source>
</evidence>
<feature type="transmembrane region" description="Helical" evidence="12">
    <location>
        <begin position="6"/>
        <end position="29"/>
    </location>
</feature>
<feature type="transmembrane region" description="Helical" evidence="12">
    <location>
        <begin position="79"/>
        <end position="99"/>
    </location>
</feature>
<dbReference type="EC" id="3.6.1.27" evidence="3"/>
<protein>
    <recommendedName>
        <fullName evidence="4">Undecaprenyl-diphosphatase</fullName>
        <ecNumber evidence="3">3.6.1.27</ecNumber>
    </recommendedName>
    <alternativeName>
        <fullName evidence="10">Undecaprenyl pyrophosphate phosphatase</fullName>
    </alternativeName>
</protein>
<keyword evidence="5" id="KW-1003">Cell membrane</keyword>
<feature type="transmembrane region" description="Helical" evidence="12">
    <location>
        <begin position="209"/>
        <end position="233"/>
    </location>
</feature>
<feature type="transmembrane region" description="Helical" evidence="12">
    <location>
        <begin position="41"/>
        <end position="59"/>
    </location>
</feature>
<keyword evidence="8 12" id="KW-1133">Transmembrane helix</keyword>
<feature type="transmembrane region" description="Helical" evidence="12">
    <location>
        <begin position="111"/>
        <end position="129"/>
    </location>
</feature>
<keyword evidence="6 12" id="KW-0812">Transmembrane</keyword>
<evidence type="ECO:0000256" key="1">
    <source>
        <dbReference type="ARBA" id="ARBA00004651"/>
    </source>
</evidence>
<proteinExistence type="inferred from homology"/>
<comment type="catalytic activity">
    <reaction evidence="11">
        <text>di-trans,octa-cis-undecaprenyl diphosphate + H2O = di-trans,octa-cis-undecaprenyl phosphate + phosphate + H(+)</text>
        <dbReference type="Rhea" id="RHEA:28094"/>
        <dbReference type="ChEBI" id="CHEBI:15377"/>
        <dbReference type="ChEBI" id="CHEBI:15378"/>
        <dbReference type="ChEBI" id="CHEBI:43474"/>
        <dbReference type="ChEBI" id="CHEBI:58405"/>
        <dbReference type="ChEBI" id="CHEBI:60392"/>
        <dbReference type="EC" id="3.6.1.27"/>
    </reaction>
</comment>
<evidence type="ECO:0000256" key="12">
    <source>
        <dbReference type="SAM" id="Phobius"/>
    </source>
</evidence>
<dbReference type="Pfam" id="PF02673">
    <property type="entry name" value="BacA"/>
    <property type="match status" value="1"/>
</dbReference>
<feature type="transmembrane region" description="Helical" evidence="12">
    <location>
        <begin position="179"/>
        <end position="197"/>
    </location>
</feature>
<dbReference type="GO" id="GO:0050380">
    <property type="term" value="F:undecaprenyl-diphosphatase activity"/>
    <property type="evidence" value="ECO:0007669"/>
    <property type="project" value="UniProtKB-EC"/>
</dbReference>
<evidence type="ECO:0000256" key="7">
    <source>
        <dbReference type="ARBA" id="ARBA00022801"/>
    </source>
</evidence>
<evidence type="ECO:0000256" key="3">
    <source>
        <dbReference type="ARBA" id="ARBA00012374"/>
    </source>
</evidence>
<evidence type="ECO:0000256" key="5">
    <source>
        <dbReference type="ARBA" id="ARBA00022475"/>
    </source>
</evidence>
<keyword evidence="7" id="KW-0378">Hydrolase</keyword>
<evidence type="ECO:0000256" key="10">
    <source>
        <dbReference type="ARBA" id="ARBA00032707"/>
    </source>
</evidence>
<evidence type="ECO:0000256" key="11">
    <source>
        <dbReference type="ARBA" id="ARBA00047594"/>
    </source>
</evidence>
<sequence length="260" mass="28093">MDTAQVIVLALVQGILEFLPVSSSGHLILVPALAGWDDQGLAFDIAVHFGTLLAVIAYFRRDLLEMVTSFFSPRCFESALSWAVIWGSVPLAVVGWLMAEQVAGDLRSPMIIAVTTGVFGLLLWVADYFTNGKRSERDLHWISAVLIGFGQALALVPGVSRSGITMTVAMALGLSREGAARFSFLLAIPALGISAGWQFVQFLGDPEPVLWGTLAVAVLVSAATAFLTIRLFLGLIRRMGMLVFALYRLILAGLIFYIFV</sequence>
<evidence type="ECO:0000256" key="6">
    <source>
        <dbReference type="ARBA" id="ARBA00022692"/>
    </source>
</evidence>
<dbReference type="NCBIfam" id="NF001393">
    <property type="entry name" value="PRK00281.2-4"/>
    <property type="match status" value="1"/>
</dbReference>
<dbReference type="InterPro" id="IPR003824">
    <property type="entry name" value="UppP"/>
</dbReference>
<organism evidence="13">
    <name type="scientific">marine metagenome</name>
    <dbReference type="NCBI Taxonomy" id="408172"/>
    <lineage>
        <taxon>unclassified sequences</taxon>
        <taxon>metagenomes</taxon>
        <taxon>ecological metagenomes</taxon>
    </lineage>
</organism>
<dbReference type="GO" id="GO:0005886">
    <property type="term" value="C:plasma membrane"/>
    <property type="evidence" value="ECO:0007669"/>
    <property type="project" value="UniProtKB-SubCell"/>
</dbReference>
<reference evidence="13" key="1">
    <citation type="submission" date="2018-05" db="EMBL/GenBank/DDBJ databases">
        <authorList>
            <person name="Lanie J.A."/>
            <person name="Ng W.-L."/>
            <person name="Kazmierczak K.M."/>
            <person name="Andrzejewski T.M."/>
            <person name="Davidsen T.M."/>
            <person name="Wayne K.J."/>
            <person name="Tettelin H."/>
            <person name="Glass J.I."/>
            <person name="Rusch D."/>
            <person name="Podicherti R."/>
            <person name="Tsui H.-C.T."/>
            <person name="Winkler M.E."/>
        </authorList>
    </citation>
    <scope>NUCLEOTIDE SEQUENCE</scope>
</reference>
<dbReference type="PANTHER" id="PTHR30622:SF4">
    <property type="entry name" value="UNDECAPRENYL-DIPHOSPHATASE"/>
    <property type="match status" value="1"/>
</dbReference>